<proteinExistence type="predicted"/>
<dbReference type="EMBL" id="ATBP01001776">
    <property type="protein sequence ID" value="ETR66744.1"/>
    <property type="molecule type" value="Genomic_DNA"/>
</dbReference>
<dbReference type="Pfam" id="PF02585">
    <property type="entry name" value="PIG-L"/>
    <property type="match status" value="1"/>
</dbReference>
<dbReference type="InterPro" id="IPR003737">
    <property type="entry name" value="GlcNAc_PI_deacetylase-related"/>
</dbReference>
<dbReference type="Gene3D" id="3.40.50.10320">
    <property type="entry name" value="LmbE-like"/>
    <property type="match status" value="1"/>
</dbReference>
<comment type="caution">
    <text evidence="1">The sequence shown here is derived from an EMBL/GenBank/DDBJ whole genome shotgun (WGS) entry which is preliminary data.</text>
</comment>
<protein>
    <recommendedName>
        <fullName evidence="3">LmbE family protein</fullName>
    </recommendedName>
</protein>
<name>A0A1V1NW09_9BACT</name>
<sequence>MKKILVVAAHPDDEILGCGATMAKYSEEGNIIHILILGEGITSRQDIRNSKAAKAEIDKLHLETKEAAKIVGAKKF</sequence>
<dbReference type="SUPFAM" id="SSF102588">
    <property type="entry name" value="LmbE-like"/>
    <property type="match status" value="1"/>
</dbReference>
<dbReference type="Proteomes" id="UP000189670">
    <property type="component" value="Unassembled WGS sequence"/>
</dbReference>
<evidence type="ECO:0000313" key="1">
    <source>
        <dbReference type="EMBL" id="ETR66744.1"/>
    </source>
</evidence>
<reference evidence="2" key="1">
    <citation type="submission" date="2012-11" db="EMBL/GenBank/DDBJ databases">
        <authorList>
            <person name="Lucero-Rivera Y.E."/>
            <person name="Tovar-Ramirez D."/>
        </authorList>
    </citation>
    <scope>NUCLEOTIDE SEQUENCE [LARGE SCALE GENOMIC DNA]</scope>
    <source>
        <strain evidence="2">Araruama</strain>
    </source>
</reference>
<dbReference type="AlphaFoldDB" id="A0A1V1NW09"/>
<evidence type="ECO:0000313" key="2">
    <source>
        <dbReference type="Proteomes" id="UP000189670"/>
    </source>
</evidence>
<gene>
    <name evidence="1" type="ORF">OMM_12401</name>
</gene>
<dbReference type="InterPro" id="IPR024078">
    <property type="entry name" value="LmbE-like_dom_sf"/>
</dbReference>
<organism evidence="1 2">
    <name type="scientific">Candidatus Magnetoglobus multicellularis str. Araruama</name>
    <dbReference type="NCBI Taxonomy" id="890399"/>
    <lineage>
        <taxon>Bacteria</taxon>
        <taxon>Pseudomonadati</taxon>
        <taxon>Thermodesulfobacteriota</taxon>
        <taxon>Desulfobacteria</taxon>
        <taxon>Desulfobacterales</taxon>
        <taxon>Desulfobacteraceae</taxon>
        <taxon>Candidatus Magnetoglobus</taxon>
    </lineage>
</organism>
<evidence type="ECO:0008006" key="3">
    <source>
        <dbReference type="Google" id="ProtNLM"/>
    </source>
</evidence>
<accession>A0A1V1NW09</accession>